<dbReference type="WBParaSite" id="nRc.2.0.1.t01062-RA">
    <property type="protein sequence ID" value="nRc.2.0.1.t01062-RA"/>
    <property type="gene ID" value="nRc.2.0.1.g01062"/>
</dbReference>
<keyword evidence="1" id="KW-1185">Reference proteome</keyword>
<organism evidence="1 2">
    <name type="scientific">Romanomermis culicivorax</name>
    <name type="common">Nematode worm</name>
    <dbReference type="NCBI Taxonomy" id="13658"/>
    <lineage>
        <taxon>Eukaryota</taxon>
        <taxon>Metazoa</taxon>
        <taxon>Ecdysozoa</taxon>
        <taxon>Nematoda</taxon>
        <taxon>Enoplea</taxon>
        <taxon>Dorylaimia</taxon>
        <taxon>Mermithida</taxon>
        <taxon>Mermithoidea</taxon>
        <taxon>Mermithidae</taxon>
        <taxon>Romanomermis</taxon>
    </lineage>
</organism>
<sequence>MTKNLTYNTFCIEENGDEKGCVEKIAHKLSATETNLARYQHDVQLFLLTGTFNVQCEFRFVNNGVVL</sequence>
<name>A0A915HGA7_ROMCU</name>
<reference evidence="2" key="1">
    <citation type="submission" date="2022-11" db="UniProtKB">
        <authorList>
            <consortium name="WormBaseParasite"/>
        </authorList>
    </citation>
    <scope>IDENTIFICATION</scope>
</reference>
<proteinExistence type="predicted"/>
<protein>
    <submittedName>
        <fullName evidence="2">AraC family transcriptional regulator</fullName>
    </submittedName>
</protein>
<accession>A0A915HGA7</accession>
<evidence type="ECO:0000313" key="1">
    <source>
        <dbReference type="Proteomes" id="UP000887565"/>
    </source>
</evidence>
<dbReference type="AlphaFoldDB" id="A0A915HGA7"/>
<evidence type="ECO:0000313" key="2">
    <source>
        <dbReference type="WBParaSite" id="nRc.2.0.1.t01062-RA"/>
    </source>
</evidence>
<dbReference type="Proteomes" id="UP000887565">
    <property type="component" value="Unplaced"/>
</dbReference>